<name>A0A386RDH8_LACHE</name>
<proteinExistence type="predicted"/>
<protein>
    <submittedName>
        <fullName evidence="2">Uncharacterized protein</fullName>
    </submittedName>
</protein>
<dbReference type="Proteomes" id="UP000267794">
    <property type="component" value="Chromosome"/>
</dbReference>
<keyword evidence="1" id="KW-0472">Membrane</keyword>
<evidence type="ECO:0000256" key="1">
    <source>
        <dbReference type="SAM" id="Phobius"/>
    </source>
</evidence>
<sequence length="222" mass="25715">MTNISGFNQIFLMFTTLGGVGIINYFLAELTGSLDKNNHDGNTIKSVSILFTAFDAIIYFIFQEILRRCLSGNWLIIITSVLTIVVAILITLGLAYPIHKCFYNLVNKDRELNGLVPTVSTNTWKALYEDAKDKPIFAYCYDFNHKKLGWGYLDYMSKDKETNFSLNLEIPRNKEKEIQPEYEEIVKELGTDWYKAHYTIRQHINFKQQFIVIALIKKDTNN</sequence>
<dbReference type="RefSeq" id="WP_120357327.1">
    <property type="nucleotide sequence ID" value="NZ_CP017982.1"/>
</dbReference>
<accession>A0A386RDH8</accession>
<reference evidence="2 3" key="1">
    <citation type="submission" date="2016-10" db="EMBL/GenBank/DDBJ databases">
        <title>Complete genomic sequencing of Lactobacillus helveticus LH99 and comparative genome analysis.</title>
        <authorList>
            <person name="Li N."/>
            <person name="You C."/>
            <person name="Liu Z."/>
        </authorList>
    </citation>
    <scope>NUCLEOTIDE SEQUENCE [LARGE SCALE GENOMIC DNA]</scope>
    <source>
        <strain evidence="2 3">LH99</strain>
    </source>
</reference>
<feature type="transmembrane region" description="Helical" evidence="1">
    <location>
        <begin position="43"/>
        <end position="62"/>
    </location>
</feature>
<keyword evidence="1" id="KW-0812">Transmembrane</keyword>
<dbReference type="AlphaFoldDB" id="A0A386RDH8"/>
<feature type="transmembrane region" description="Helical" evidence="1">
    <location>
        <begin position="74"/>
        <end position="98"/>
    </location>
</feature>
<dbReference type="EMBL" id="CP017982">
    <property type="protein sequence ID" value="AYE61402.1"/>
    <property type="molecule type" value="Genomic_DNA"/>
</dbReference>
<organism evidence="2 3">
    <name type="scientific">Lactobacillus helveticus</name>
    <name type="common">Lactobacillus suntoryeus</name>
    <dbReference type="NCBI Taxonomy" id="1587"/>
    <lineage>
        <taxon>Bacteria</taxon>
        <taxon>Bacillati</taxon>
        <taxon>Bacillota</taxon>
        <taxon>Bacilli</taxon>
        <taxon>Lactobacillales</taxon>
        <taxon>Lactobacillaceae</taxon>
        <taxon>Lactobacillus</taxon>
    </lineage>
</organism>
<feature type="transmembrane region" description="Helical" evidence="1">
    <location>
        <begin position="7"/>
        <end position="28"/>
    </location>
</feature>
<gene>
    <name evidence="2" type="ORF">BC335_0914</name>
</gene>
<evidence type="ECO:0000313" key="3">
    <source>
        <dbReference type="Proteomes" id="UP000267794"/>
    </source>
</evidence>
<evidence type="ECO:0000313" key="2">
    <source>
        <dbReference type="EMBL" id="AYE61402.1"/>
    </source>
</evidence>
<keyword evidence="1" id="KW-1133">Transmembrane helix</keyword>